<gene>
    <name evidence="3" type="ORF">GKO46_05185</name>
    <name evidence="4" type="ORF">GKO48_04075</name>
</gene>
<evidence type="ECO:0000259" key="2">
    <source>
        <dbReference type="Pfam" id="PF13439"/>
    </source>
</evidence>
<organism evidence="4 5">
    <name type="scientific">Candidatus Lucifugimonas marina</name>
    <dbReference type="NCBI Taxonomy" id="3038979"/>
    <lineage>
        <taxon>Bacteria</taxon>
        <taxon>Bacillati</taxon>
        <taxon>Chloroflexota</taxon>
        <taxon>Dehalococcoidia</taxon>
        <taxon>SAR202 cluster</taxon>
        <taxon>Candidatus Lucifugimonadales</taxon>
        <taxon>Candidatus Lucifugimonadaceae</taxon>
        <taxon>Candidatus Lucifugimonas</taxon>
    </lineage>
</organism>
<proteinExistence type="predicted"/>
<evidence type="ECO:0000313" key="6">
    <source>
        <dbReference type="Proteomes" id="UP001321249"/>
    </source>
</evidence>
<evidence type="ECO:0000259" key="1">
    <source>
        <dbReference type="Pfam" id="PF00534"/>
    </source>
</evidence>
<dbReference type="Gene3D" id="3.40.50.2000">
    <property type="entry name" value="Glycogen Phosphorylase B"/>
    <property type="match status" value="2"/>
</dbReference>
<dbReference type="Proteomes" id="UP001219901">
    <property type="component" value="Chromosome"/>
</dbReference>
<evidence type="ECO:0000313" key="4">
    <source>
        <dbReference type="EMBL" id="WFG38820.1"/>
    </source>
</evidence>
<sequence length="390" mass="42350">MTSSTNIRRIKIVHLVTSLEVGGAQHNMLLGLPRLDPAKYEHILVSIMDRMQMESQFRQLGIEVHSLGLSKKTDIAVALRLRSLLRRIRPDILHTYLIHGNVLGRIVGRLAGIPAIIGSELTIGQAGTIGKLATKLTNPLTNAVEVNSKTGGKAITKNLGVPTDKIEVILPGLDLDAFTGTTNRTRIRHEIGVSENQHLVLFVGRLRPVKGPEYGIKAFTKALSENSNLHLALAGEGEQRAYLQTLTADLGIQSNITFLGARKDLPDVLSAADSILMPSLTEGFPRVANEAMAASKPVIATRVGGVPEAIIHDETGLLVESKNIEAMADAILRLSSDTDLQERLGRTARQHAEEHYSAASYVARLDNMYSRWANLKAPSQPTTATRSSIK</sequence>
<dbReference type="PANTHER" id="PTHR12526">
    <property type="entry name" value="GLYCOSYLTRANSFERASE"/>
    <property type="match status" value="1"/>
</dbReference>
<dbReference type="Pfam" id="PF00534">
    <property type="entry name" value="Glycos_transf_1"/>
    <property type="match status" value="1"/>
</dbReference>
<name>A0AAJ5ZGC5_9CHLR</name>
<evidence type="ECO:0000313" key="5">
    <source>
        <dbReference type="Proteomes" id="UP001219901"/>
    </source>
</evidence>
<dbReference type="EMBL" id="WMBE01000001">
    <property type="protein sequence ID" value="MDG0866466.1"/>
    <property type="molecule type" value="Genomic_DNA"/>
</dbReference>
<dbReference type="SUPFAM" id="SSF53756">
    <property type="entry name" value="UDP-Glycosyltransferase/glycogen phosphorylase"/>
    <property type="match status" value="1"/>
</dbReference>
<feature type="domain" description="Glycosyl transferase family 1" evidence="1">
    <location>
        <begin position="184"/>
        <end position="350"/>
    </location>
</feature>
<reference evidence="5" key="3">
    <citation type="submission" date="2023-06" db="EMBL/GenBank/DDBJ databases">
        <title>Pangenomics reveal diversification of enzyme families and niche specialization in globally abundant SAR202 bacteria.</title>
        <authorList>
            <person name="Saw J.H.W."/>
        </authorList>
    </citation>
    <scope>NUCLEOTIDE SEQUENCE [LARGE SCALE GENOMIC DNA]</scope>
    <source>
        <strain evidence="5">JH1073</strain>
    </source>
</reference>
<dbReference type="Pfam" id="PF13439">
    <property type="entry name" value="Glyco_transf_4"/>
    <property type="match status" value="1"/>
</dbReference>
<dbReference type="InterPro" id="IPR001296">
    <property type="entry name" value="Glyco_trans_1"/>
</dbReference>
<dbReference type="Proteomes" id="UP001321249">
    <property type="component" value="Unassembled WGS sequence"/>
</dbReference>
<dbReference type="GO" id="GO:0016757">
    <property type="term" value="F:glycosyltransferase activity"/>
    <property type="evidence" value="ECO:0007669"/>
    <property type="project" value="InterPro"/>
</dbReference>
<reference evidence="4" key="2">
    <citation type="journal article" date="2023" name="Nat. Commun.">
        <title>Cultivation of marine bacteria of the SAR202 clade.</title>
        <authorList>
            <person name="Lim Y."/>
            <person name="Seo J.H."/>
            <person name="Giovannoni S.J."/>
            <person name="Kang I."/>
            <person name="Cho J.C."/>
        </authorList>
    </citation>
    <scope>NUCLEOTIDE SEQUENCE</scope>
    <source>
        <strain evidence="4">JH1073</strain>
    </source>
</reference>
<dbReference type="RefSeq" id="WP_342822103.1">
    <property type="nucleotide sequence ID" value="NZ_CP046146.1"/>
</dbReference>
<dbReference type="EMBL" id="CP046147">
    <property type="protein sequence ID" value="WFG38820.1"/>
    <property type="molecule type" value="Genomic_DNA"/>
</dbReference>
<dbReference type="AlphaFoldDB" id="A0AAJ5ZGC5"/>
<evidence type="ECO:0000313" key="3">
    <source>
        <dbReference type="EMBL" id="MDG0866466.1"/>
    </source>
</evidence>
<dbReference type="InterPro" id="IPR028098">
    <property type="entry name" value="Glyco_trans_4-like_N"/>
</dbReference>
<protein>
    <submittedName>
        <fullName evidence="4">Glycosyltransferase</fullName>
    </submittedName>
</protein>
<accession>A0AAJ5ZGC5</accession>
<feature type="domain" description="Glycosyltransferase subfamily 4-like N-terminal" evidence="2">
    <location>
        <begin position="38"/>
        <end position="176"/>
    </location>
</feature>
<reference evidence="5 6" key="1">
    <citation type="submission" date="2019-11" db="EMBL/GenBank/DDBJ databases">
        <authorList>
            <person name="Cho J.-C."/>
        </authorList>
    </citation>
    <scope>NUCLEOTIDE SEQUENCE [LARGE SCALE GENOMIC DNA]</scope>
    <source>
        <strain evidence="4 5">JH1073</strain>
        <strain evidence="3 6">JH702</strain>
    </source>
</reference>
<keyword evidence="5" id="KW-1185">Reference proteome</keyword>